<keyword evidence="2" id="KW-1185">Reference proteome</keyword>
<reference evidence="2" key="1">
    <citation type="journal article" date="2014" name="Nat. Genet.">
        <title>The genome of the stress-tolerant wild tomato species Solanum pennellii.</title>
        <authorList>
            <person name="Bolger A."/>
            <person name="Scossa F."/>
            <person name="Bolger M.E."/>
            <person name="Lanz C."/>
            <person name="Maumus F."/>
            <person name="Tohge T."/>
            <person name="Quesneville H."/>
            <person name="Alseekh S."/>
            <person name="Sorensen I."/>
            <person name="Lichtenstein G."/>
            <person name="Fich E.A."/>
            <person name="Conte M."/>
            <person name="Keller H."/>
            <person name="Schneeberger K."/>
            <person name="Schwacke R."/>
            <person name="Ofner I."/>
            <person name="Vrebalov J."/>
            <person name="Xu Y."/>
            <person name="Osorio S."/>
            <person name="Aflitos S.A."/>
            <person name="Schijlen E."/>
            <person name="Jimenez-Gomez J.M."/>
            <person name="Ryngajllo M."/>
            <person name="Kimura S."/>
            <person name="Kumar R."/>
            <person name="Koenig D."/>
            <person name="Headland L.R."/>
            <person name="Maloof J.N."/>
            <person name="Sinha N."/>
            <person name="van Ham R.C."/>
            <person name="Lankhorst R.K."/>
            <person name="Mao L."/>
            <person name="Vogel A."/>
            <person name="Arsova B."/>
            <person name="Panstruga R."/>
            <person name="Fei Z."/>
            <person name="Rose J.K."/>
            <person name="Zamir D."/>
            <person name="Carrari F."/>
            <person name="Giovannoni J.J."/>
            <person name="Weigel D."/>
            <person name="Usadel B."/>
            <person name="Fernie A.R."/>
        </authorList>
    </citation>
    <scope>NUCLEOTIDE SEQUENCE [LARGE SCALE GENOMIC DNA]</scope>
    <source>
        <strain evidence="2">cv. LA0716</strain>
    </source>
</reference>
<evidence type="ECO:0000313" key="2">
    <source>
        <dbReference type="Proteomes" id="UP000694930"/>
    </source>
</evidence>
<accession>A0ABM1UX91</accession>
<dbReference type="PANTHER" id="PTHR33144:SF45">
    <property type="entry name" value="TRANSPOSASE TNP1_EN_SPM-LIKE DOMAIN-CONTAINING PROTEIN"/>
    <property type="match status" value="1"/>
</dbReference>
<feature type="compositionally biased region" description="Polar residues" evidence="1">
    <location>
        <begin position="7"/>
        <end position="54"/>
    </location>
</feature>
<dbReference type="PANTHER" id="PTHR33144">
    <property type="entry name" value="OS10G0409366 PROTEIN-RELATED"/>
    <property type="match status" value="1"/>
</dbReference>
<feature type="compositionally biased region" description="Low complexity" evidence="1">
    <location>
        <begin position="55"/>
        <end position="84"/>
    </location>
</feature>
<dbReference type="Proteomes" id="UP000694930">
    <property type="component" value="Chromosome 10"/>
</dbReference>
<gene>
    <name evidence="3" type="primary">LOC107002022</name>
</gene>
<name>A0ABM1UX91_SOLPN</name>
<sequence length="375" mass="41176">MAKTKRLQNLQNSVQTQPTLSVQPNAQPTTSQSISSVQAKKQMTSSVQATSQPVQSTQAASQSISSNQAVSHSTSSSQAESQPKSFKKRVVGRESTEYWTVEAIDSEGNKKKLKVKVKEVLNLSGEDRIVVNFDYLDCPFGEAQPLLSGFCGILAADSSLFPMHFDKWPNMPMSYFDSVFDQIIVEMCNRNAESRKKQIIPHTGGSKANSRRRAEMMAETGQMPGRAELYLATHKNVDGAYVNEAAKVICEKIQQTLSQSTVDESIISPDDAVGKILGKEHSGRVRCLGLGVVPTRVFKQARPRFSGMNASSVSCPSNCQENYNKLLNSHIQMMAAFKSYMIMKEGALPEQFVGLFAPTTTMPGDVSDSNRSEPR</sequence>
<evidence type="ECO:0000313" key="3">
    <source>
        <dbReference type="RefSeq" id="XP_027768109.1"/>
    </source>
</evidence>
<reference evidence="3" key="2">
    <citation type="submission" date="2025-08" db="UniProtKB">
        <authorList>
            <consortium name="RefSeq"/>
        </authorList>
    </citation>
    <scope>IDENTIFICATION</scope>
</reference>
<dbReference type="InterPro" id="IPR004252">
    <property type="entry name" value="Probable_transposase_24"/>
</dbReference>
<feature type="region of interest" description="Disordered" evidence="1">
    <location>
        <begin position="1"/>
        <end position="88"/>
    </location>
</feature>
<dbReference type="RefSeq" id="XP_027768109.1">
    <property type="nucleotide sequence ID" value="XM_027912308.1"/>
</dbReference>
<evidence type="ECO:0000256" key="1">
    <source>
        <dbReference type="SAM" id="MobiDB-lite"/>
    </source>
</evidence>
<dbReference type="Pfam" id="PF03004">
    <property type="entry name" value="Transposase_24"/>
    <property type="match status" value="1"/>
</dbReference>
<proteinExistence type="predicted"/>
<dbReference type="GeneID" id="107002022"/>
<protein>
    <submittedName>
        <fullName evidence="3">Uncharacterized protein LOC107002022 isoform X2</fullName>
    </submittedName>
</protein>
<organism evidence="2 3">
    <name type="scientific">Solanum pennellii</name>
    <name type="common">Tomato</name>
    <name type="synonym">Lycopersicon pennellii</name>
    <dbReference type="NCBI Taxonomy" id="28526"/>
    <lineage>
        <taxon>Eukaryota</taxon>
        <taxon>Viridiplantae</taxon>
        <taxon>Streptophyta</taxon>
        <taxon>Embryophyta</taxon>
        <taxon>Tracheophyta</taxon>
        <taxon>Spermatophyta</taxon>
        <taxon>Magnoliopsida</taxon>
        <taxon>eudicotyledons</taxon>
        <taxon>Gunneridae</taxon>
        <taxon>Pentapetalae</taxon>
        <taxon>asterids</taxon>
        <taxon>lamiids</taxon>
        <taxon>Solanales</taxon>
        <taxon>Solanaceae</taxon>
        <taxon>Solanoideae</taxon>
        <taxon>Solaneae</taxon>
        <taxon>Solanum</taxon>
        <taxon>Solanum subgen. Lycopersicon</taxon>
    </lineage>
</organism>